<evidence type="ECO:0000313" key="2">
    <source>
        <dbReference type="EMBL" id="CEM45368.1"/>
    </source>
</evidence>
<dbReference type="AlphaFoldDB" id="A0A0G4HMJ3"/>
<proteinExistence type="predicted"/>
<dbReference type="EMBL" id="CDMZ01003166">
    <property type="protein sequence ID" value="CEM45368.1"/>
    <property type="molecule type" value="Genomic_DNA"/>
</dbReference>
<feature type="region of interest" description="Disordered" evidence="1">
    <location>
        <begin position="319"/>
        <end position="342"/>
    </location>
</feature>
<gene>
    <name evidence="2" type="ORF">Cvel_29120</name>
</gene>
<evidence type="ECO:0000256" key="1">
    <source>
        <dbReference type="SAM" id="MobiDB-lite"/>
    </source>
</evidence>
<organism evidence="2">
    <name type="scientific">Chromera velia CCMP2878</name>
    <dbReference type="NCBI Taxonomy" id="1169474"/>
    <lineage>
        <taxon>Eukaryota</taxon>
        <taxon>Sar</taxon>
        <taxon>Alveolata</taxon>
        <taxon>Colpodellida</taxon>
        <taxon>Chromeraceae</taxon>
        <taxon>Chromera</taxon>
    </lineage>
</organism>
<reference evidence="2" key="1">
    <citation type="submission" date="2014-11" db="EMBL/GenBank/DDBJ databases">
        <authorList>
            <person name="Otto D Thomas"/>
            <person name="Naeem Raeece"/>
        </authorList>
    </citation>
    <scope>NUCLEOTIDE SEQUENCE</scope>
</reference>
<name>A0A0G4HMJ3_9ALVE</name>
<protein>
    <submittedName>
        <fullName evidence="2">Uncharacterized protein</fullName>
    </submittedName>
</protein>
<feature type="compositionally biased region" description="Basic residues" evidence="1">
    <location>
        <begin position="1"/>
        <end position="22"/>
    </location>
</feature>
<dbReference type="PhylomeDB" id="A0A0G4HMJ3"/>
<feature type="region of interest" description="Disordered" evidence="1">
    <location>
        <begin position="1"/>
        <end position="25"/>
    </location>
</feature>
<sequence>MKGKSQKKSGKPSKQARVKGKKGAQTTSPFPLLKLVEHSVGGEILVRLLCSRGSIRLRSICKAFENRLREIFPNNPLSCVSEEISELFNKDLVAWLFALPEPPLPEHVLYLCAQQKDFSPEDLAAVSPSLSCGGEEGGMAELLGEDADERGEDRPPGFAHEAVQQMANLWATVKGAVRGGNEACLLQLTSKMSQEIDELNQDLHSLGKRPTHSAPCAQHNKEWATDCEWYAEMLRKGLFKANEELSDCHDGEHTVPCAPRCILDALVHLPLSVLEDAVREGALPAWVPFKDRFHEEDVEWCQLMWVWALKGETGKIKETAFPLKPPPPLPANRPRRGRSGVAEAEARTELEKKNARLIAVWAQRLLSAASAAKANNAEIGGAILEWFSGPISLLGSDAREHLFNCWKGHYDPDHLVRAAARGDTDFLEKTSKITPDGPTAKMSFLCTNAAARGDHIDTFAWLLEHEVGYMTGAFAYEDVRLEAAEAGSLGILKWLREDGWELQQWPWRTCKLSEDEGHFETLRFLRSADPACPWGGNEWSPAAGFEPADLPVEVRLFEVDLAEALSEDGKELPLPPPRESMSR</sequence>
<accession>A0A0G4HMJ3</accession>
<dbReference type="VEuPathDB" id="CryptoDB:Cvel_29120"/>